<feature type="domain" description="Histidine kinase" evidence="5">
    <location>
        <begin position="225"/>
        <end position="447"/>
    </location>
</feature>
<dbReference type="InterPro" id="IPR004358">
    <property type="entry name" value="Sig_transdc_His_kin-like_C"/>
</dbReference>
<sequence length="449" mass="51955">MKYISLALKISITYFLFGLLWIYFSDNAINLLVKDLEKLQFLQTIKGWLFITFSSILIYFISYKLFTQIESKKEELLKSNELLEKIIENAPLIIFWKSNKGVYLGCNSKFLQLMNLTSKDELLGKTDTDFPILEKENFINDDMIVISSCQPKLDYLETVTTKNKILKILNTSKVPLFDNKGVVIGVLGVSEDVTEQINNQNKIKTQEELLIQQSKLAAMGEMIANIAHQWRQPLSVISTLSTGIKLQKELNISNEEYEKESLDNINENAQYLSKTIDDFKNFFKKDNNKTNIYFKELFEKTFKLIQSRLKNNDIKIIQNNYPEIKFDTYESELIQVFINIINNSIDAFENVSEDKYIFIDVKEFDNKIVIKIKDNAGGIDKNIIDKIFDPYFTTKSEKQGTGIGLYMSKEIITKHLNGSVEASNIKFEYLNKSHYGAIFTITIPLNKDK</sequence>
<evidence type="ECO:0000256" key="3">
    <source>
        <dbReference type="ARBA" id="ARBA00022553"/>
    </source>
</evidence>
<dbReference type="OrthoDB" id="5365412at2"/>
<dbReference type="SMART" id="SM00388">
    <property type="entry name" value="HisKA"/>
    <property type="match status" value="1"/>
</dbReference>
<reference evidence="7 8" key="1">
    <citation type="submission" date="2017-10" db="EMBL/GenBank/DDBJ databases">
        <title>Genomics of the genus Arcobacter.</title>
        <authorList>
            <person name="Perez-Cataluna A."/>
            <person name="Figueras M.J."/>
        </authorList>
    </citation>
    <scope>NUCLEOTIDE SEQUENCE [LARGE SCALE GENOMIC DNA]</scope>
    <source>
        <strain evidence="7 8">F26</strain>
    </source>
</reference>
<evidence type="ECO:0000313" key="8">
    <source>
        <dbReference type="Proteomes" id="UP000290870"/>
    </source>
</evidence>
<name>A0A4Q0ZH90_9BACT</name>
<dbReference type="SUPFAM" id="SSF55874">
    <property type="entry name" value="ATPase domain of HSP90 chaperone/DNA topoisomerase II/histidine kinase"/>
    <property type="match status" value="1"/>
</dbReference>
<dbReference type="CDD" id="cd00082">
    <property type="entry name" value="HisKA"/>
    <property type="match status" value="1"/>
</dbReference>
<evidence type="ECO:0000256" key="1">
    <source>
        <dbReference type="ARBA" id="ARBA00000085"/>
    </source>
</evidence>
<dbReference type="Gene3D" id="3.30.565.10">
    <property type="entry name" value="Histidine kinase-like ATPase, C-terminal domain"/>
    <property type="match status" value="1"/>
</dbReference>
<dbReference type="Gene3D" id="3.30.450.20">
    <property type="entry name" value="PAS domain"/>
    <property type="match status" value="1"/>
</dbReference>
<dbReference type="RefSeq" id="WP_128985477.1">
    <property type="nucleotide sequence ID" value="NZ_PDJZ01000001.1"/>
</dbReference>
<dbReference type="PANTHER" id="PTHR43065:SF42">
    <property type="entry name" value="TWO-COMPONENT SENSOR PPRA"/>
    <property type="match status" value="1"/>
</dbReference>
<accession>A0A4Q0ZH90</accession>
<evidence type="ECO:0000259" key="5">
    <source>
        <dbReference type="PROSITE" id="PS50109"/>
    </source>
</evidence>
<dbReference type="InterPro" id="IPR000014">
    <property type="entry name" value="PAS"/>
</dbReference>
<dbReference type="InterPro" id="IPR013656">
    <property type="entry name" value="PAS_4"/>
</dbReference>
<evidence type="ECO:0000256" key="2">
    <source>
        <dbReference type="ARBA" id="ARBA00012438"/>
    </source>
</evidence>
<dbReference type="SUPFAM" id="SSF47384">
    <property type="entry name" value="Homodimeric domain of signal transducing histidine kinase"/>
    <property type="match status" value="1"/>
</dbReference>
<feature type="transmembrane region" description="Helical" evidence="4">
    <location>
        <begin position="7"/>
        <end position="25"/>
    </location>
</feature>
<evidence type="ECO:0000259" key="6">
    <source>
        <dbReference type="PROSITE" id="PS50113"/>
    </source>
</evidence>
<dbReference type="Gene3D" id="1.10.287.130">
    <property type="match status" value="1"/>
</dbReference>
<evidence type="ECO:0000313" key="7">
    <source>
        <dbReference type="EMBL" id="RXJ85944.1"/>
    </source>
</evidence>
<dbReference type="EMBL" id="PDJZ01000001">
    <property type="protein sequence ID" value="RXJ85944.1"/>
    <property type="molecule type" value="Genomic_DNA"/>
</dbReference>
<dbReference type="EC" id="2.7.13.3" evidence="2"/>
<feature type="domain" description="PAC" evidence="6">
    <location>
        <begin position="153"/>
        <end position="205"/>
    </location>
</feature>
<feature type="transmembrane region" description="Helical" evidence="4">
    <location>
        <begin position="45"/>
        <end position="66"/>
    </location>
</feature>
<gene>
    <name evidence="7" type="ORF">CRU90_01410</name>
</gene>
<comment type="catalytic activity">
    <reaction evidence="1">
        <text>ATP + protein L-histidine = ADP + protein N-phospho-L-histidine.</text>
        <dbReference type="EC" id="2.7.13.3"/>
    </reaction>
</comment>
<dbReference type="SUPFAM" id="SSF55785">
    <property type="entry name" value="PYP-like sensor domain (PAS domain)"/>
    <property type="match status" value="1"/>
</dbReference>
<dbReference type="Pfam" id="PF08448">
    <property type="entry name" value="PAS_4"/>
    <property type="match status" value="1"/>
</dbReference>
<dbReference type="InterPro" id="IPR003661">
    <property type="entry name" value="HisK_dim/P_dom"/>
</dbReference>
<dbReference type="Proteomes" id="UP000290870">
    <property type="component" value="Unassembled WGS sequence"/>
</dbReference>
<dbReference type="Pfam" id="PF02518">
    <property type="entry name" value="HATPase_c"/>
    <property type="match status" value="1"/>
</dbReference>
<dbReference type="Pfam" id="PF00512">
    <property type="entry name" value="HisKA"/>
    <property type="match status" value="1"/>
</dbReference>
<dbReference type="InterPro" id="IPR005467">
    <property type="entry name" value="His_kinase_dom"/>
</dbReference>
<dbReference type="InterPro" id="IPR035965">
    <property type="entry name" value="PAS-like_dom_sf"/>
</dbReference>
<keyword evidence="4" id="KW-1133">Transmembrane helix</keyword>
<comment type="caution">
    <text evidence="7">The sequence shown here is derived from an EMBL/GenBank/DDBJ whole genome shotgun (WGS) entry which is preliminary data.</text>
</comment>
<keyword evidence="4" id="KW-0472">Membrane</keyword>
<dbReference type="InterPro" id="IPR036097">
    <property type="entry name" value="HisK_dim/P_sf"/>
</dbReference>
<keyword evidence="4" id="KW-0812">Transmembrane</keyword>
<dbReference type="PROSITE" id="PS50109">
    <property type="entry name" value="HIS_KIN"/>
    <property type="match status" value="1"/>
</dbReference>
<protein>
    <recommendedName>
        <fullName evidence="2">histidine kinase</fullName>
        <ecNumber evidence="2">2.7.13.3</ecNumber>
    </recommendedName>
</protein>
<evidence type="ECO:0000256" key="4">
    <source>
        <dbReference type="SAM" id="Phobius"/>
    </source>
</evidence>
<dbReference type="SMART" id="SM00387">
    <property type="entry name" value="HATPase_c"/>
    <property type="match status" value="1"/>
</dbReference>
<dbReference type="InterPro" id="IPR003594">
    <property type="entry name" value="HATPase_dom"/>
</dbReference>
<dbReference type="PANTHER" id="PTHR43065">
    <property type="entry name" value="SENSOR HISTIDINE KINASE"/>
    <property type="match status" value="1"/>
</dbReference>
<dbReference type="PROSITE" id="PS50113">
    <property type="entry name" value="PAC"/>
    <property type="match status" value="1"/>
</dbReference>
<dbReference type="InterPro" id="IPR036890">
    <property type="entry name" value="HATPase_C_sf"/>
</dbReference>
<dbReference type="PRINTS" id="PR00344">
    <property type="entry name" value="BCTRLSENSOR"/>
</dbReference>
<dbReference type="InterPro" id="IPR000700">
    <property type="entry name" value="PAS-assoc_C"/>
</dbReference>
<proteinExistence type="predicted"/>
<dbReference type="AlphaFoldDB" id="A0A4Q0ZH90"/>
<keyword evidence="3" id="KW-0597">Phosphoprotein</keyword>
<dbReference type="NCBIfam" id="TIGR00229">
    <property type="entry name" value="sensory_box"/>
    <property type="match status" value="1"/>
</dbReference>
<organism evidence="7 8">
    <name type="scientific">Arcobacter cloacae</name>
    <dbReference type="NCBI Taxonomy" id="1054034"/>
    <lineage>
        <taxon>Bacteria</taxon>
        <taxon>Pseudomonadati</taxon>
        <taxon>Campylobacterota</taxon>
        <taxon>Epsilonproteobacteria</taxon>
        <taxon>Campylobacterales</taxon>
        <taxon>Arcobacteraceae</taxon>
        <taxon>Arcobacter</taxon>
    </lineage>
</organism>
<dbReference type="GO" id="GO:0000155">
    <property type="term" value="F:phosphorelay sensor kinase activity"/>
    <property type="evidence" value="ECO:0007669"/>
    <property type="project" value="InterPro"/>
</dbReference>